<sequence>MSISEFQRIFDVLPTPYMVVDRELRYVAVNRAYCDVVLRTQDQLVGKRLFEMFPDEGESGRRLLASFEQVLADGEADTIAFIPYDIPVPAERGGGIEKRYWTATHTPILDRDGRVEFVVQNTIDVTDIVRIKEAGTLPFRSIPGELALLRHAQEVEEAYQEKVSESEEFRRLFRQAPGMIAVLEGPDHVFTFVNDSYLRFIGNRNLIGLPIRHVLPDIAGQGFFEMLDRVYATGQTVSGEGVRLMLQSGPDSEPVETFLDFSYNAIRDADGHISGVFVQATDRTESVRAAERQRLLIDELNHRVKNTLSTVQSMARQSFRNIRDPEEARYAFEARIMALSQAHNVLSARRWEAAGLSVLLAQELSVFSPDRLRIAGPEVHLSAKSAIALAMVFHELASNAARYGAMAGEEGRLSVTWTTSGHGPRRMLDVVWQEHAPTAAAGSLVPGFGMRILKRIIEGELSGTQALDLLDTGLICRFQVALAEVEDIESSAA</sequence>
<evidence type="ECO:0000256" key="2">
    <source>
        <dbReference type="ARBA" id="ARBA00012438"/>
    </source>
</evidence>
<keyword evidence="4" id="KW-0597">Phosphoprotein</keyword>
<dbReference type="Gene3D" id="3.30.450.20">
    <property type="entry name" value="PAS domain"/>
    <property type="match status" value="2"/>
</dbReference>
<evidence type="ECO:0000259" key="9">
    <source>
        <dbReference type="PROSITE" id="PS50112"/>
    </source>
</evidence>
<proteinExistence type="predicted"/>
<dbReference type="SUPFAM" id="SSF55785">
    <property type="entry name" value="PYP-like sensor domain (PAS domain)"/>
    <property type="match status" value="2"/>
</dbReference>
<dbReference type="NCBIfam" id="TIGR00229">
    <property type="entry name" value="sensory_box"/>
    <property type="match status" value="1"/>
</dbReference>
<keyword evidence="5" id="KW-0808">Transferase</keyword>
<evidence type="ECO:0000256" key="1">
    <source>
        <dbReference type="ARBA" id="ARBA00000085"/>
    </source>
</evidence>
<protein>
    <recommendedName>
        <fullName evidence="3">Blue-light-activated histidine kinase</fullName>
        <ecNumber evidence="2">2.7.13.3</ecNumber>
    </recommendedName>
</protein>
<keyword evidence="6" id="KW-0547">Nucleotide-binding</keyword>
<dbReference type="InterPro" id="IPR013656">
    <property type="entry name" value="PAS_4"/>
</dbReference>
<dbReference type="PANTHER" id="PTHR41523:SF7">
    <property type="entry name" value="HISTIDINE KINASE"/>
    <property type="match status" value="1"/>
</dbReference>
<keyword evidence="11" id="KW-1185">Reference proteome</keyword>
<evidence type="ECO:0000256" key="4">
    <source>
        <dbReference type="ARBA" id="ARBA00022553"/>
    </source>
</evidence>
<dbReference type="Proteomes" id="UP000588647">
    <property type="component" value="Unassembled WGS sequence"/>
</dbReference>
<dbReference type="EC" id="2.7.13.3" evidence="2"/>
<evidence type="ECO:0000313" key="10">
    <source>
        <dbReference type="EMBL" id="MBB4002337.1"/>
    </source>
</evidence>
<reference evidence="10 11" key="1">
    <citation type="submission" date="2020-08" db="EMBL/GenBank/DDBJ databases">
        <title>Genomic Encyclopedia of Type Strains, Phase IV (KMG-IV): sequencing the most valuable type-strain genomes for metagenomic binning, comparative biology and taxonomic classification.</title>
        <authorList>
            <person name="Goeker M."/>
        </authorList>
    </citation>
    <scope>NUCLEOTIDE SEQUENCE [LARGE SCALE GENOMIC DNA]</scope>
    <source>
        <strain evidence="10 11">DSM 103570</strain>
    </source>
</reference>
<gene>
    <name evidence="10" type="ORF">GGR03_001384</name>
</gene>
<name>A0A7W6HC41_9HYPH</name>
<dbReference type="InterPro" id="IPR035965">
    <property type="entry name" value="PAS-like_dom_sf"/>
</dbReference>
<dbReference type="SMART" id="SM00091">
    <property type="entry name" value="PAS"/>
    <property type="match status" value="2"/>
</dbReference>
<dbReference type="PROSITE" id="PS50112">
    <property type="entry name" value="PAS"/>
    <property type="match status" value="1"/>
</dbReference>
<evidence type="ECO:0000313" key="11">
    <source>
        <dbReference type="Proteomes" id="UP000588647"/>
    </source>
</evidence>
<evidence type="ECO:0000256" key="3">
    <source>
        <dbReference type="ARBA" id="ARBA00021740"/>
    </source>
</evidence>
<organism evidence="10 11">
    <name type="scientific">Aurantimonas endophytica</name>
    <dbReference type="NCBI Taxonomy" id="1522175"/>
    <lineage>
        <taxon>Bacteria</taxon>
        <taxon>Pseudomonadati</taxon>
        <taxon>Pseudomonadota</taxon>
        <taxon>Alphaproteobacteria</taxon>
        <taxon>Hyphomicrobiales</taxon>
        <taxon>Aurantimonadaceae</taxon>
        <taxon>Aurantimonas</taxon>
    </lineage>
</organism>
<evidence type="ECO:0000256" key="5">
    <source>
        <dbReference type="ARBA" id="ARBA00022679"/>
    </source>
</evidence>
<accession>A0A7W6HC41</accession>
<evidence type="ECO:0000256" key="8">
    <source>
        <dbReference type="ARBA" id="ARBA00022840"/>
    </source>
</evidence>
<comment type="caution">
    <text evidence="10">The sequence shown here is derived from an EMBL/GenBank/DDBJ whole genome shotgun (WGS) entry which is preliminary data.</text>
</comment>
<feature type="domain" description="PAS" evidence="9">
    <location>
        <begin position="2"/>
        <end position="74"/>
    </location>
</feature>
<keyword evidence="7" id="KW-0418">Kinase</keyword>
<dbReference type="Pfam" id="PF07536">
    <property type="entry name" value="HWE_HK"/>
    <property type="match status" value="1"/>
</dbReference>
<keyword evidence="8" id="KW-0067">ATP-binding</keyword>
<dbReference type="Pfam" id="PF08448">
    <property type="entry name" value="PAS_4"/>
    <property type="match status" value="2"/>
</dbReference>
<dbReference type="AlphaFoldDB" id="A0A7W6HC41"/>
<comment type="catalytic activity">
    <reaction evidence="1">
        <text>ATP + protein L-histidine = ADP + protein N-phospho-L-histidine.</text>
        <dbReference type="EC" id="2.7.13.3"/>
    </reaction>
</comment>
<dbReference type="RefSeq" id="WP_183206798.1">
    <property type="nucleotide sequence ID" value="NZ_JAAAMM010000001.1"/>
</dbReference>
<dbReference type="SMART" id="SM00911">
    <property type="entry name" value="HWE_HK"/>
    <property type="match status" value="1"/>
</dbReference>
<dbReference type="EMBL" id="JACIEM010000001">
    <property type="protein sequence ID" value="MBB4002337.1"/>
    <property type="molecule type" value="Genomic_DNA"/>
</dbReference>
<dbReference type="PANTHER" id="PTHR41523">
    <property type="entry name" value="TWO-COMPONENT SYSTEM SENSOR PROTEIN"/>
    <property type="match status" value="1"/>
</dbReference>
<dbReference type="InterPro" id="IPR011102">
    <property type="entry name" value="Sig_transdc_His_kinase_HWE"/>
</dbReference>
<dbReference type="GO" id="GO:0004673">
    <property type="term" value="F:protein histidine kinase activity"/>
    <property type="evidence" value="ECO:0007669"/>
    <property type="project" value="UniProtKB-EC"/>
</dbReference>
<evidence type="ECO:0000256" key="7">
    <source>
        <dbReference type="ARBA" id="ARBA00022777"/>
    </source>
</evidence>
<dbReference type="GO" id="GO:0005524">
    <property type="term" value="F:ATP binding"/>
    <property type="evidence" value="ECO:0007669"/>
    <property type="project" value="UniProtKB-KW"/>
</dbReference>
<dbReference type="InterPro" id="IPR000014">
    <property type="entry name" value="PAS"/>
</dbReference>
<dbReference type="CDD" id="cd00130">
    <property type="entry name" value="PAS"/>
    <property type="match status" value="1"/>
</dbReference>
<evidence type="ECO:0000256" key="6">
    <source>
        <dbReference type="ARBA" id="ARBA00022741"/>
    </source>
</evidence>